<organism evidence="2 3">
    <name type="scientific">Candidatus Portnoybacteria bacterium CG_4_10_14_0_2_um_filter_39_11</name>
    <dbReference type="NCBI Taxonomy" id="1974797"/>
    <lineage>
        <taxon>Bacteria</taxon>
        <taxon>Candidatus Portnoyibacteriota</taxon>
    </lineage>
</organism>
<protein>
    <recommendedName>
        <fullName evidence="1">Elp3/MiaA/NifB-like radical SAM core domain-containing protein</fullName>
    </recommendedName>
</protein>
<reference evidence="3" key="1">
    <citation type="submission" date="2017-09" db="EMBL/GenBank/DDBJ databases">
        <title>Depth-based differentiation of microbial function through sediment-hosted aquifers and enrichment of novel symbionts in the deep terrestrial subsurface.</title>
        <authorList>
            <person name="Probst A.J."/>
            <person name="Ladd B."/>
            <person name="Jarett J.K."/>
            <person name="Geller-Mcgrath D.E."/>
            <person name="Sieber C.M.K."/>
            <person name="Emerson J.B."/>
            <person name="Anantharaman K."/>
            <person name="Thomas B.C."/>
            <person name="Malmstrom R."/>
            <person name="Stieglmeier M."/>
            <person name="Klingl A."/>
            <person name="Woyke T."/>
            <person name="Ryan C.M."/>
            <person name="Banfield J.F."/>
        </authorList>
    </citation>
    <scope>NUCLEOTIDE SEQUENCE [LARGE SCALE GENOMIC DNA]</scope>
</reference>
<dbReference type="SMART" id="SM00729">
    <property type="entry name" value="Elp3"/>
    <property type="match status" value="1"/>
</dbReference>
<proteinExistence type="predicted"/>
<dbReference type="SUPFAM" id="SSF102114">
    <property type="entry name" value="Radical SAM enzymes"/>
    <property type="match status" value="1"/>
</dbReference>
<sequence>MPLSCLGLAKRFIDLVMQGEEFYALDDIYDVFSGQQKKRLTLLLSGYGCAWGKCTVCGFGKKLAEIHQKYPGLLRLDHGRLRLGLPRIDDVADLVAFYRMAVMLNVKQQPQWLYIYNGGSFLNADEIPLTAQIAIARLVGQHKSLDSLFVESRPEFVSSLSLARLTDGLKGKTLEIGIGLEAITDRVREVLIRKGFSRDDYGRAVGVCKNRGVKVLAYVFLKPLGLTEAESIDEAVRTIKYAFEAGTDEVSLSCAFVQEGTVMYEAFLKEGEEKFIPP</sequence>
<dbReference type="InterPro" id="IPR006638">
    <property type="entry name" value="Elp3/MiaA/NifB-like_rSAM"/>
</dbReference>
<dbReference type="GO" id="GO:0051536">
    <property type="term" value="F:iron-sulfur cluster binding"/>
    <property type="evidence" value="ECO:0007669"/>
    <property type="project" value="InterPro"/>
</dbReference>
<feature type="domain" description="Elp3/MiaA/NifB-like radical SAM core" evidence="1">
    <location>
        <begin position="39"/>
        <end position="277"/>
    </location>
</feature>
<evidence type="ECO:0000259" key="1">
    <source>
        <dbReference type="SMART" id="SM00729"/>
    </source>
</evidence>
<comment type="caution">
    <text evidence="2">The sequence shown here is derived from an EMBL/GenBank/DDBJ whole genome shotgun (WGS) entry which is preliminary data.</text>
</comment>
<evidence type="ECO:0000313" key="3">
    <source>
        <dbReference type="Proteomes" id="UP000231071"/>
    </source>
</evidence>
<gene>
    <name evidence="2" type="ORF">COY09_02865</name>
</gene>
<dbReference type="EMBL" id="PFOI01000049">
    <property type="protein sequence ID" value="PIZ70482.1"/>
    <property type="molecule type" value="Genomic_DNA"/>
</dbReference>
<dbReference type="GO" id="GO:0003824">
    <property type="term" value="F:catalytic activity"/>
    <property type="evidence" value="ECO:0007669"/>
    <property type="project" value="InterPro"/>
</dbReference>
<dbReference type="AlphaFoldDB" id="A0A2M7UGX9"/>
<dbReference type="InterPro" id="IPR058240">
    <property type="entry name" value="rSAM_sf"/>
</dbReference>
<dbReference type="Proteomes" id="UP000231071">
    <property type="component" value="Unassembled WGS sequence"/>
</dbReference>
<accession>A0A2M7UGX9</accession>
<evidence type="ECO:0000313" key="2">
    <source>
        <dbReference type="EMBL" id="PIZ70482.1"/>
    </source>
</evidence>
<name>A0A2M7UGX9_9BACT</name>